<dbReference type="Proteomes" id="UP000186922">
    <property type="component" value="Unassembled WGS sequence"/>
</dbReference>
<evidence type="ECO:0000313" key="6">
    <source>
        <dbReference type="EMBL" id="GAV00550.1"/>
    </source>
</evidence>
<dbReference type="InterPro" id="IPR009072">
    <property type="entry name" value="Histone-fold"/>
</dbReference>
<dbReference type="OrthoDB" id="1707486at2759"/>
<proteinExistence type="predicted"/>
<feature type="domain" description="Transcription factor CBF/NF-Y/archaeal histone" evidence="5">
    <location>
        <begin position="45"/>
        <end position="108"/>
    </location>
</feature>
<dbReference type="Pfam" id="PF00808">
    <property type="entry name" value="CBFD_NFYB_HMF"/>
    <property type="match status" value="1"/>
</dbReference>
<evidence type="ECO:0000256" key="2">
    <source>
        <dbReference type="ARBA" id="ARBA00023242"/>
    </source>
</evidence>
<feature type="region of interest" description="Disordered" evidence="4">
    <location>
        <begin position="129"/>
        <end position="148"/>
    </location>
</feature>
<keyword evidence="2" id="KW-0539">Nucleus</keyword>
<keyword evidence="7" id="KW-1185">Reference proteome</keyword>
<dbReference type="GO" id="GO:0006272">
    <property type="term" value="P:leading strand elongation"/>
    <property type="evidence" value="ECO:0007669"/>
    <property type="project" value="TreeGrafter"/>
</dbReference>
<dbReference type="GO" id="GO:0031507">
    <property type="term" value="P:heterochromatin formation"/>
    <property type="evidence" value="ECO:0007669"/>
    <property type="project" value="TreeGrafter"/>
</dbReference>
<dbReference type="InterPro" id="IPR003958">
    <property type="entry name" value="CBFA_NFYB_domain"/>
</dbReference>
<accession>A0A1D1VG00</accession>
<dbReference type="STRING" id="947166.A0A1D1VG00"/>
<dbReference type="PANTHER" id="PTHR46172:SF1">
    <property type="entry name" value="DNA POLYMERASE EPSILON SUBUNIT 3"/>
    <property type="match status" value="1"/>
</dbReference>
<dbReference type="AlphaFoldDB" id="A0A1D1VG00"/>
<reference evidence="6 7" key="1">
    <citation type="journal article" date="2016" name="Nat. Commun.">
        <title>Extremotolerant tardigrade genome and improved radiotolerance of human cultured cells by tardigrade-unique protein.</title>
        <authorList>
            <person name="Hashimoto T."/>
            <person name="Horikawa D.D."/>
            <person name="Saito Y."/>
            <person name="Kuwahara H."/>
            <person name="Kozuka-Hata H."/>
            <person name="Shin-I T."/>
            <person name="Minakuchi Y."/>
            <person name="Ohishi K."/>
            <person name="Motoyama A."/>
            <person name="Aizu T."/>
            <person name="Enomoto A."/>
            <person name="Kondo K."/>
            <person name="Tanaka S."/>
            <person name="Hara Y."/>
            <person name="Koshikawa S."/>
            <person name="Sagara H."/>
            <person name="Miura T."/>
            <person name="Yokobori S."/>
            <person name="Miyagawa K."/>
            <person name="Suzuki Y."/>
            <person name="Kubo T."/>
            <person name="Oyama M."/>
            <person name="Kohara Y."/>
            <person name="Fujiyama A."/>
            <person name="Arakawa K."/>
            <person name="Katayama T."/>
            <person name="Toyoda A."/>
            <person name="Kunieda T."/>
        </authorList>
    </citation>
    <scope>NUCLEOTIDE SEQUENCE [LARGE SCALE GENOMIC DNA]</scope>
    <source>
        <strain evidence="6 7">YOKOZUNA-1</strain>
    </source>
</reference>
<dbReference type="GO" id="GO:0006974">
    <property type="term" value="P:DNA damage response"/>
    <property type="evidence" value="ECO:0007669"/>
    <property type="project" value="TreeGrafter"/>
</dbReference>
<dbReference type="PANTHER" id="PTHR46172">
    <property type="entry name" value="DNA POLYMERASE EPSILON SUBUNIT 3"/>
    <property type="match status" value="1"/>
</dbReference>
<gene>
    <name evidence="6" type="primary">RvY_11381-1</name>
    <name evidence="6" type="synonym">RvY_11381.1</name>
    <name evidence="6" type="ORF">RvY_11381</name>
</gene>
<dbReference type="EMBL" id="BDGG01000006">
    <property type="protein sequence ID" value="GAV00550.1"/>
    <property type="molecule type" value="Genomic_DNA"/>
</dbReference>
<evidence type="ECO:0000256" key="3">
    <source>
        <dbReference type="ARBA" id="ARBA00039793"/>
    </source>
</evidence>
<evidence type="ECO:0000256" key="1">
    <source>
        <dbReference type="ARBA" id="ARBA00004123"/>
    </source>
</evidence>
<dbReference type="Gene3D" id="1.10.20.10">
    <property type="entry name" value="Histone, subunit A"/>
    <property type="match status" value="1"/>
</dbReference>
<dbReference type="InterPro" id="IPR051377">
    <property type="entry name" value="DNA_Pol-Epsilon_Subunit"/>
</dbReference>
<dbReference type="SUPFAM" id="SSF47113">
    <property type="entry name" value="Histone-fold"/>
    <property type="match status" value="1"/>
</dbReference>
<dbReference type="GO" id="GO:0046982">
    <property type="term" value="F:protein heterodimerization activity"/>
    <property type="evidence" value="ECO:0007669"/>
    <property type="project" value="InterPro"/>
</dbReference>
<comment type="caution">
    <text evidence="6">The sequence shown here is derived from an EMBL/GenBank/DDBJ whole genome shotgun (WGS) entry which is preliminary data.</text>
</comment>
<dbReference type="GO" id="GO:0008623">
    <property type="term" value="C:CHRAC"/>
    <property type="evidence" value="ECO:0007669"/>
    <property type="project" value="TreeGrafter"/>
</dbReference>
<sequence length="226" mass="24923">MDANIGIIDTVLANESVAVEDAAAERSPAKGKTTGKGITYGELALPQATVVKIVKDFLPSQAVLSKEAKDIFRKISAYFILYVTDCASDIALRKKRRTILPENILAALQELGFEDMTVRLNQILSARKRQQTKEKSSPILKAPAPQNDTEDAALAAVTDDFDDLDIHSEEEAADDIDQAFPAIEDSVEVGQDEFVDQDNTESFEEMHDEQRREVDITAFTASDDEE</sequence>
<dbReference type="GO" id="GO:0008622">
    <property type="term" value="C:epsilon DNA polymerase complex"/>
    <property type="evidence" value="ECO:0007669"/>
    <property type="project" value="TreeGrafter"/>
</dbReference>
<organism evidence="6 7">
    <name type="scientific">Ramazzottius varieornatus</name>
    <name type="common">Water bear</name>
    <name type="synonym">Tardigrade</name>
    <dbReference type="NCBI Taxonomy" id="947166"/>
    <lineage>
        <taxon>Eukaryota</taxon>
        <taxon>Metazoa</taxon>
        <taxon>Ecdysozoa</taxon>
        <taxon>Tardigrada</taxon>
        <taxon>Eutardigrada</taxon>
        <taxon>Parachela</taxon>
        <taxon>Hypsibioidea</taxon>
        <taxon>Ramazzottiidae</taxon>
        <taxon>Ramazzottius</taxon>
    </lineage>
</organism>
<comment type="subcellular location">
    <subcellularLocation>
        <location evidence="1">Nucleus</location>
    </subcellularLocation>
</comment>
<evidence type="ECO:0000256" key="4">
    <source>
        <dbReference type="SAM" id="MobiDB-lite"/>
    </source>
</evidence>
<dbReference type="GO" id="GO:0031490">
    <property type="term" value="F:chromatin DNA binding"/>
    <property type="evidence" value="ECO:0007669"/>
    <property type="project" value="TreeGrafter"/>
</dbReference>
<protein>
    <recommendedName>
        <fullName evidence="3">DNA polymerase epsilon subunit 3</fullName>
    </recommendedName>
</protein>
<name>A0A1D1VG00_RAMVA</name>
<evidence type="ECO:0000259" key="5">
    <source>
        <dbReference type="Pfam" id="PF00808"/>
    </source>
</evidence>
<evidence type="ECO:0000313" key="7">
    <source>
        <dbReference type="Proteomes" id="UP000186922"/>
    </source>
</evidence>
<dbReference type="CDD" id="cd22928">
    <property type="entry name" value="HFD_POLE3_DPB4"/>
    <property type="match status" value="1"/>
</dbReference>